<gene>
    <name evidence="3" type="ORF">EII34_09570</name>
</gene>
<evidence type="ECO:0000259" key="2">
    <source>
        <dbReference type="Pfam" id="PF25148"/>
    </source>
</evidence>
<feature type="coiled-coil region" evidence="1">
    <location>
        <begin position="21"/>
        <end position="48"/>
    </location>
</feature>
<evidence type="ECO:0000313" key="3">
    <source>
        <dbReference type="EMBL" id="RRD04547.1"/>
    </source>
</evidence>
<dbReference type="Proteomes" id="UP000280819">
    <property type="component" value="Unassembled WGS sequence"/>
</dbReference>
<dbReference type="EMBL" id="RQZG01000010">
    <property type="protein sequence ID" value="RRD04547.1"/>
    <property type="molecule type" value="Genomic_DNA"/>
</dbReference>
<dbReference type="RefSeq" id="WP_124844937.1">
    <property type="nucleotide sequence ID" value="NZ_RQZG01000010.1"/>
</dbReference>
<reference evidence="3 4" key="1">
    <citation type="submission" date="2018-11" db="EMBL/GenBank/DDBJ databases">
        <title>Genomes From Bacteria Associated with the Canine Oral Cavity: a Test Case for Automated Genome-Based Taxonomic Assignment.</title>
        <authorList>
            <person name="Coil D.A."/>
            <person name="Jospin G."/>
            <person name="Darling A.E."/>
            <person name="Wallis C."/>
            <person name="Davis I.J."/>
            <person name="Harris S."/>
            <person name="Eisen J.A."/>
            <person name="Holcombe L.J."/>
            <person name="O'Flynn C."/>
        </authorList>
    </citation>
    <scope>NUCLEOTIDE SEQUENCE [LARGE SCALE GENOMIC DNA]</scope>
    <source>
        <strain evidence="3 4">OH887_COT-365</strain>
    </source>
</reference>
<dbReference type="OrthoDB" id="3245799at2"/>
<evidence type="ECO:0000313" key="4">
    <source>
        <dbReference type="Proteomes" id="UP000280819"/>
    </source>
</evidence>
<accession>A0A3P1T4V1</accession>
<proteinExistence type="predicted"/>
<sequence length="789" mass="87959">MTTTPPGPIDLRDLVLTDRPLTEMLDLAARLELTAKEAMQQLRVIQAEGTGGDLEWLRSRNDDVRFNRELRYQALALVLPLTPLQFTRVSSAVNLGHLIVDPGSRPRFLDLFRARGRDWLEDYLRRITAVALPLVAHRGVHELILHLGLPLPTEPRFWVEWVLGDGFPRPGREWQRFFLAACASPEAFRGPRVTRDEHRRLVRIDELRAVEPIDDDALLHALVTALVRGERPANQRHLMIWLEDLGLLPRLHEKADLLVGAVPLLDSTVVKELLAQTLRDASPEYLGRLAPEVLSRREKTMRRQVLRALERLDQPSPELVDAVTLAASDPDAEIAALAVGLSQRWGAEVASGLGLWQDPSLPQATELAETTATDLPRLLLQEPVEGDLHVPVENFTWLEQVLAALVAHGYEHGRADTVTVVSTTFERGLDLSLPRKILDDWVAAEHEARKLSPVGWRKGLDLWAEARILDALGAVGRVPCLLSTPTHSDGHLAWQVLVERLGRYEAAGVEPVASDLYVALGRVFDDDGSPVPIAEEAVRAWRATPPGEPEPVVAEQSVLMRMLKGQRRGIKVTGDESPLVKVLGLGSPWDRSPWWRPQLADWGWGTRLLPRHPGQAWGYLLKSRRSWSAASWLGTIGGTVPRFGALGSFVALVITVIGHREREEEMATALVEAWDEGRVTADDLMTAWRSPWWQEWWWRGQRDPRPLARVLIMVAESGGLQLAWPLLVTAAEEIAAMDPLPEDAFAVLEAVLRYLPEVPEVPPMPAVAALARRRSSSKAVRAAKQIART</sequence>
<dbReference type="InterPro" id="IPR056726">
    <property type="entry name" value="DUF7824"/>
</dbReference>
<keyword evidence="1" id="KW-0175">Coiled coil</keyword>
<comment type="caution">
    <text evidence="3">The sequence shown here is derived from an EMBL/GenBank/DDBJ whole genome shotgun (WGS) entry which is preliminary data.</text>
</comment>
<dbReference type="Pfam" id="PF25148">
    <property type="entry name" value="DUF7824"/>
    <property type="match status" value="1"/>
</dbReference>
<name>A0A3P1T4V1_9ACTN</name>
<feature type="domain" description="DUF7824" evidence="2">
    <location>
        <begin position="478"/>
        <end position="524"/>
    </location>
</feature>
<evidence type="ECO:0000256" key="1">
    <source>
        <dbReference type="SAM" id="Coils"/>
    </source>
</evidence>
<dbReference type="AlphaFoldDB" id="A0A3P1T4V1"/>
<organism evidence="3 4">
    <name type="scientific">Arachnia propionica</name>
    <dbReference type="NCBI Taxonomy" id="1750"/>
    <lineage>
        <taxon>Bacteria</taxon>
        <taxon>Bacillati</taxon>
        <taxon>Actinomycetota</taxon>
        <taxon>Actinomycetes</taxon>
        <taxon>Propionibacteriales</taxon>
        <taxon>Propionibacteriaceae</taxon>
        <taxon>Arachnia</taxon>
    </lineage>
</organism>
<protein>
    <recommendedName>
        <fullName evidence="2">DUF7824 domain-containing protein</fullName>
    </recommendedName>
</protein>